<dbReference type="EMBL" id="VSSQ01004847">
    <property type="protein sequence ID" value="MPM26862.1"/>
    <property type="molecule type" value="Genomic_DNA"/>
</dbReference>
<dbReference type="GO" id="GO:0003824">
    <property type="term" value="F:catalytic activity"/>
    <property type="evidence" value="ECO:0007669"/>
    <property type="project" value="InterPro"/>
</dbReference>
<dbReference type="SUPFAM" id="SSF56752">
    <property type="entry name" value="D-aminoacid aminotransferase-like PLP-dependent enzymes"/>
    <property type="match status" value="1"/>
</dbReference>
<name>A0A644YDY2_9ZZZZ</name>
<dbReference type="Gene3D" id="3.30.470.10">
    <property type="match status" value="1"/>
</dbReference>
<dbReference type="Gene3D" id="3.20.10.10">
    <property type="entry name" value="D-amino Acid Aminotransferase, subunit A, domain 2"/>
    <property type="match status" value="1"/>
</dbReference>
<dbReference type="InterPro" id="IPR036038">
    <property type="entry name" value="Aminotransferase-like"/>
</dbReference>
<dbReference type="InterPro" id="IPR043132">
    <property type="entry name" value="BCAT-like_C"/>
</dbReference>
<comment type="caution">
    <text evidence="1">The sequence shown here is derived from an EMBL/GenBank/DDBJ whole genome shotgun (WGS) entry which is preliminary data.</text>
</comment>
<dbReference type="InterPro" id="IPR001544">
    <property type="entry name" value="Aminotrans_IV"/>
</dbReference>
<protein>
    <recommendedName>
        <fullName evidence="2">Aminodeoxychorismate lyase</fullName>
    </recommendedName>
</protein>
<evidence type="ECO:0000313" key="1">
    <source>
        <dbReference type="EMBL" id="MPM26862.1"/>
    </source>
</evidence>
<reference evidence="1" key="1">
    <citation type="submission" date="2019-08" db="EMBL/GenBank/DDBJ databases">
        <authorList>
            <person name="Kucharzyk K."/>
            <person name="Murdoch R.W."/>
            <person name="Higgins S."/>
            <person name="Loffler F."/>
        </authorList>
    </citation>
    <scope>NUCLEOTIDE SEQUENCE</scope>
</reference>
<dbReference type="InterPro" id="IPR043131">
    <property type="entry name" value="BCAT-like_N"/>
</dbReference>
<sequence>MSQCFQQFFPGQKKPDLAAWLYQQEVLQTGLYKCRVLYDQQGLLRPEITPYRMRNIKTLKLVETTLEPVLYKSADRSVYEQLFVQRGDCDDVLLVRNGLLTDTSYANVALFDGEQWVTPRLPVLYGTNRSYLLEKKMIVEKDIKAVNLHHYHKIRLFNAMIEFGEVEVNLSDIFASFAKQ</sequence>
<organism evidence="1">
    <name type="scientific">bioreactor metagenome</name>
    <dbReference type="NCBI Taxonomy" id="1076179"/>
    <lineage>
        <taxon>unclassified sequences</taxon>
        <taxon>metagenomes</taxon>
        <taxon>ecological metagenomes</taxon>
    </lineage>
</organism>
<accession>A0A644YDY2</accession>
<evidence type="ECO:0008006" key="2">
    <source>
        <dbReference type="Google" id="ProtNLM"/>
    </source>
</evidence>
<proteinExistence type="predicted"/>
<dbReference type="Pfam" id="PF01063">
    <property type="entry name" value="Aminotran_4"/>
    <property type="match status" value="1"/>
</dbReference>
<dbReference type="AlphaFoldDB" id="A0A644YDY2"/>
<gene>
    <name evidence="1" type="ORF">SDC9_73367</name>
</gene>